<reference evidence="1" key="1">
    <citation type="submission" date="2020-08" db="EMBL/GenBank/DDBJ databases">
        <title>Multicomponent nature underlies the extraordinary mechanical properties of spider dragline silk.</title>
        <authorList>
            <person name="Kono N."/>
            <person name="Nakamura H."/>
            <person name="Mori M."/>
            <person name="Yoshida Y."/>
            <person name="Ohtoshi R."/>
            <person name="Malay A.D."/>
            <person name="Moran D.A.P."/>
            <person name="Tomita M."/>
            <person name="Numata K."/>
            <person name="Arakawa K."/>
        </authorList>
    </citation>
    <scope>NUCLEOTIDE SEQUENCE</scope>
</reference>
<dbReference type="EMBL" id="BMAU01021250">
    <property type="protein sequence ID" value="GFY05287.1"/>
    <property type="molecule type" value="Genomic_DNA"/>
</dbReference>
<dbReference type="AlphaFoldDB" id="A0A8X6V584"/>
<evidence type="ECO:0000313" key="1">
    <source>
        <dbReference type="EMBL" id="GFY05287.1"/>
    </source>
</evidence>
<accession>A0A8X6V584</accession>
<sequence>MRSILARKANSFMAEVAFSADILFGLRRLSFLCRKSSYGRKKSKYRHLTIGIISKEISKSLASFNLNSDEVYLEGSMTEGFYFSLFPVETNSLKHSIPHVWVAHGSLLVKVTDSWPARHAFEPTTAQAPSCRKPCTENLSRFRRLPFGVVWKLGEGQLRGSPRYLTMVHNDEILFSRPEAKELLSRFLDCWLLPFCFFSDTERQIDSPDDFFFTERYGRDTPVSTTIHFL</sequence>
<evidence type="ECO:0000313" key="2">
    <source>
        <dbReference type="Proteomes" id="UP000887159"/>
    </source>
</evidence>
<gene>
    <name evidence="1" type="ORF">TNCV_2207331</name>
</gene>
<comment type="caution">
    <text evidence="1">The sequence shown here is derived from an EMBL/GenBank/DDBJ whole genome shotgun (WGS) entry which is preliminary data.</text>
</comment>
<proteinExistence type="predicted"/>
<organism evidence="1 2">
    <name type="scientific">Trichonephila clavipes</name>
    <name type="common">Golden silk orbweaver</name>
    <name type="synonym">Nephila clavipes</name>
    <dbReference type="NCBI Taxonomy" id="2585209"/>
    <lineage>
        <taxon>Eukaryota</taxon>
        <taxon>Metazoa</taxon>
        <taxon>Ecdysozoa</taxon>
        <taxon>Arthropoda</taxon>
        <taxon>Chelicerata</taxon>
        <taxon>Arachnida</taxon>
        <taxon>Araneae</taxon>
        <taxon>Araneomorphae</taxon>
        <taxon>Entelegynae</taxon>
        <taxon>Araneoidea</taxon>
        <taxon>Nephilidae</taxon>
        <taxon>Trichonephila</taxon>
    </lineage>
</organism>
<protein>
    <submittedName>
        <fullName evidence="1">Uncharacterized protein</fullName>
    </submittedName>
</protein>
<keyword evidence="2" id="KW-1185">Reference proteome</keyword>
<name>A0A8X6V584_TRICX</name>
<dbReference type="Proteomes" id="UP000887159">
    <property type="component" value="Unassembled WGS sequence"/>
</dbReference>